<dbReference type="CDD" id="cd09158">
    <property type="entry name" value="PLDc_EcCLS_like_2"/>
    <property type="match status" value="1"/>
</dbReference>
<keyword evidence="5" id="KW-0964">Secreted</keyword>
<dbReference type="EMBL" id="QQBB01000011">
    <property type="protein sequence ID" value="RDI54858.1"/>
    <property type="molecule type" value="Genomic_DNA"/>
</dbReference>
<keyword evidence="9 12" id="KW-1133">Transmembrane helix</keyword>
<dbReference type="Pfam" id="PF13091">
    <property type="entry name" value="PLDc_2"/>
    <property type="match status" value="2"/>
</dbReference>
<dbReference type="Proteomes" id="UP000254925">
    <property type="component" value="Unassembled WGS sequence"/>
</dbReference>
<evidence type="ECO:0000256" key="1">
    <source>
        <dbReference type="ARBA" id="ARBA00003145"/>
    </source>
</evidence>
<feature type="domain" description="PLD phosphodiesterase" evidence="13">
    <location>
        <begin position="224"/>
        <end position="251"/>
    </location>
</feature>
<evidence type="ECO:0000256" key="5">
    <source>
        <dbReference type="ARBA" id="ARBA00022525"/>
    </source>
</evidence>
<dbReference type="CDD" id="cd09152">
    <property type="entry name" value="PLDc_EcCLS_like_1"/>
    <property type="match status" value="1"/>
</dbReference>
<comment type="function">
    <text evidence="1">Could be a virulence factor.</text>
</comment>
<evidence type="ECO:0000256" key="11">
    <source>
        <dbReference type="NCBIfam" id="TIGR04265"/>
    </source>
</evidence>
<dbReference type="AlphaFoldDB" id="A0A370HCQ5"/>
<dbReference type="Gene3D" id="3.30.870.10">
    <property type="entry name" value="Endonuclease Chain A"/>
    <property type="match status" value="2"/>
</dbReference>
<dbReference type="GO" id="GO:0032049">
    <property type="term" value="P:cardiolipin biosynthetic process"/>
    <property type="evidence" value="ECO:0007669"/>
    <property type="project" value="UniProtKB-UniRule"/>
</dbReference>
<evidence type="ECO:0000256" key="10">
    <source>
        <dbReference type="ARBA" id="ARBA00023136"/>
    </source>
</evidence>
<evidence type="ECO:0000256" key="7">
    <source>
        <dbReference type="ARBA" id="ARBA00022692"/>
    </source>
</evidence>
<dbReference type="PANTHER" id="PTHR21248:SF22">
    <property type="entry name" value="PHOSPHOLIPASE D"/>
    <property type="match status" value="1"/>
</dbReference>
<evidence type="ECO:0000256" key="2">
    <source>
        <dbReference type="ARBA" id="ARBA00004236"/>
    </source>
</evidence>
<keyword evidence="10 12" id="KW-0472">Membrane</keyword>
<dbReference type="InterPro" id="IPR025202">
    <property type="entry name" value="PLD-like_dom"/>
</dbReference>
<evidence type="ECO:0000256" key="8">
    <source>
        <dbReference type="ARBA" id="ARBA00022737"/>
    </source>
</evidence>
<feature type="transmembrane region" description="Helical" evidence="12">
    <location>
        <begin position="46"/>
        <end position="64"/>
    </location>
</feature>
<reference evidence="14 15" key="1">
    <citation type="submission" date="2018-07" db="EMBL/GenBank/DDBJ databases">
        <title>Genomic Encyclopedia of Type Strains, Phase IV (KMG-IV): sequencing the most valuable type-strain genomes for metagenomic binning, comparative biology and taxonomic classification.</title>
        <authorList>
            <person name="Goeker M."/>
        </authorList>
    </citation>
    <scope>NUCLEOTIDE SEQUENCE [LARGE SCALE GENOMIC DNA]</scope>
    <source>
        <strain evidence="14 15">DSM 14364</strain>
    </source>
</reference>
<dbReference type="SUPFAM" id="SSF56024">
    <property type="entry name" value="Phospholipase D/nuclease"/>
    <property type="match status" value="2"/>
</dbReference>
<evidence type="ECO:0000313" key="15">
    <source>
        <dbReference type="Proteomes" id="UP000254925"/>
    </source>
</evidence>
<dbReference type="GO" id="GO:0008808">
    <property type="term" value="F:cardiolipin synthase activity"/>
    <property type="evidence" value="ECO:0007669"/>
    <property type="project" value="UniProtKB-UniRule"/>
</dbReference>
<dbReference type="PANTHER" id="PTHR21248">
    <property type="entry name" value="CARDIOLIPIN SYNTHASE"/>
    <property type="match status" value="1"/>
</dbReference>
<proteinExistence type="predicted"/>
<dbReference type="EC" id="2.7.8.-" evidence="11"/>
<dbReference type="GO" id="GO:0005576">
    <property type="term" value="C:extracellular region"/>
    <property type="evidence" value="ECO:0007669"/>
    <property type="project" value="UniProtKB-SubCell"/>
</dbReference>
<keyword evidence="15" id="KW-1185">Reference proteome</keyword>
<evidence type="ECO:0000256" key="9">
    <source>
        <dbReference type="ARBA" id="ARBA00022989"/>
    </source>
</evidence>
<keyword evidence="8" id="KW-0677">Repeat</keyword>
<dbReference type="NCBIfam" id="TIGR04265">
    <property type="entry name" value="bac_cardiolipin"/>
    <property type="match status" value="1"/>
</dbReference>
<evidence type="ECO:0000313" key="14">
    <source>
        <dbReference type="EMBL" id="RDI54858.1"/>
    </source>
</evidence>
<dbReference type="GO" id="GO:0005886">
    <property type="term" value="C:plasma membrane"/>
    <property type="evidence" value="ECO:0007669"/>
    <property type="project" value="UniProtKB-SubCell"/>
</dbReference>
<evidence type="ECO:0000256" key="12">
    <source>
        <dbReference type="SAM" id="Phobius"/>
    </source>
</evidence>
<dbReference type="SMART" id="SM00155">
    <property type="entry name" value="PLDc"/>
    <property type="match status" value="2"/>
</dbReference>
<feature type="transmembrane region" description="Helical" evidence="12">
    <location>
        <begin position="12"/>
        <end position="34"/>
    </location>
</feature>
<dbReference type="InterPro" id="IPR001736">
    <property type="entry name" value="PLipase_D/transphosphatidylase"/>
</dbReference>
<dbReference type="PROSITE" id="PS50035">
    <property type="entry name" value="PLD"/>
    <property type="match status" value="2"/>
</dbReference>
<keyword evidence="6" id="KW-0808">Transferase</keyword>
<evidence type="ECO:0000259" key="13">
    <source>
        <dbReference type="PROSITE" id="PS50035"/>
    </source>
</evidence>
<evidence type="ECO:0000256" key="3">
    <source>
        <dbReference type="ARBA" id="ARBA00004613"/>
    </source>
</evidence>
<evidence type="ECO:0000256" key="4">
    <source>
        <dbReference type="ARBA" id="ARBA00022475"/>
    </source>
</evidence>
<sequence length="484" mass="53969">MIAGLMTSYFGTISWATLYLLSEWAIRLAMLVVVPFRRSPEAAKGWLLFFFFLPWPALLVYFLIGRPGYPKWRQERFARLPVVFKAATDRIKEVTAKEQPDLPANLSQAAVLIQNLGRFPSLGGNGADLLSDYDGTIGRIVEDIDRARSHVHLLFYIFADDETGHAVVAALTRAVGRGVTCRVLIDALGSRAWSANVVEALKAGGVSVRLVLPVGLLRRKSARADLRNHRKIAVIDGEVGYVGSQNIVNSDFNPRVTNQELVVRVTGPAVLELQAVFVADWFLETEEVLDSPALFPEPRPGGRIVAQVLPSGPDYPEAGVERLVEALVHGARRRVVITTPYFIPNEALLHALQTAVLRGVEVHLVLSRPVDQVLVNLAQRSYYAELLDAGIEIHLYRDKLLHAKHLSIDHGVSLIGSSNIDMRSFILNSEVSLVLFDRDLNARLREEQERYFAASDRLVRSEWAKRRLSKKIVENIARLMSPLL</sequence>
<comment type="subcellular location">
    <subcellularLocation>
        <location evidence="2">Cell membrane</location>
    </subcellularLocation>
    <subcellularLocation>
        <location evidence="3">Secreted</location>
    </subcellularLocation>
</comment>
<dbReference type="InterPro" id="IPR022924">
    <property type="entry name" value="Cardiolipin_synthase"/>
</dbReference>
<name>A0A370HCQ5_9HYPH</name>
<keyword evidence="7 12" id="KW-0812">Transmembrane</keyword>
<gene>
    <name evidence="14" type="ORF">DES45_11134</name>
</gene>
<organism evidence="14 15">
    <name type="scientific">Microvirga subterranea</name>
    <dbReference type="NCBI Taxonomy" id="186651"/>
    <lineage>
        <taxon>Bacteria</taxon>
        <taxon>Pseudomonadati</taxon>
        <taxon>Pseudomonadota</taxon>
        <taxon>Alphaproteobacteria</taxon>
        <taxon>Hyphomicrobiales</taxon>
        <taxon>Methylobacteriaceae</taxon>
        <taxon>Microvirga</taxon>
    </lineage>
</organism>
<evidence type="ECO:0000256" key="6">
    <source>
        <dbReference type="ARBA" id="ARBA00022679"/>
    </source>
</evidence>
<feature type="domain" description="PLD phosphodiesterase" evidence="13">
    <location>
        <begin position="397"/>
        <end position="424"/>
    </location>
</feature>
<accession>A0A370HCQ5</accession>
<keyword evidence="4" id="KW-1003">Cell membrane</keyword>
<comment type="caution">
    <text evidence="14">The sequence shown here is derived from an EMBL/GenBank/DDBJ whole genome shotgun (WGS) entry which is preliminary data.</text>
</comment>
<protein>
    <recommendedName>
        <fullName evidence="11">Cardiolipin synthase</fullName>
        <ecNumber evidence="11">2.7.8.-</ecNumber>
    </recommendedName>
</protein>